<reference evidence="1 2" key="1">
    <citation type="submission" date="2020-08" db="EMBL/GenBank/DDBJ databases">
        <title>A Genomic Blueprint of the Chicken Gut Microbiome.</title>
        <authorList>
            <person name="Gilroy R."/>
            <person name="Ravi A."/>
            <person name="Getino M."/>
            <person name="Pursley I."/>
            <person name="Horton D.L."/>
            <person name="Alikhan N.-F."/>
            <person name="Baker D."/>
            <person name="Gharbi K."/>
            <person name="Hall N."/>
            <person name="Watson M."/>
            <person name="Adriaenssens E.M."/>
            <person name="Foster-Nyarko E."/>
            <person name="Jarju S."/>
            <person name="Secka A."/>
            <person name="Antonio M."/>
            <person name="Oren A."/>
            <person name="Chaudhuri R."/>
            <person name="La Ragione R.M."/>
            <person name="Hildebrand F."/>
            <person name="Pallen M.J."/>
        </authorList>
    </citation>
    <scope>NUCLEOTIDE SEQUENCE [LARGE SCALE GENOMIC DNA]</scope>
    <source>
        <strain evidence="1 2">Sa1YVA6</strain>
    </source>
</reference>
<dbReference type="Proteomes" id="UP000600565">
    <property type="component" value="Unassembled WGS sequence"/>
</dbReference>
<dbReference type="NCBIfam" id="TIGR02867">
    <property type="entry name" value="spore_II_P"/>
    <property type="match status" value="1"/>
</dbReference>
<comment type="caution">
    <text evidence="1">The sequence shown here is derived from an EMBL/GenBank/DDBJ whole genome shotgun (WGS) entry which is preliminary data.</text>
</comment>
<sequence>MCLRKLKRFSLLFLFLFSLPIIIGQFPFPNNEMTTKKPENTHVVYAAADPLPTVVEEPPYNPDPFNVLLMFTHSHESYKPIVKQTKGMQAVYDEEMNIFSLQQMMQYYFELNEITPHVVDVDVMNEMKLVDARLPQAYKVARPILKQYLEEREYGLVIDFHRDAVPKKATTHTVNEESYAKVAFVVGAEHPAYEANLAYATMLDKQLNNMLPGISRGILKQQGDHVNGVYNQDLAPNMLLIELGGIDNTEEELHRTMAVLAQAIRLAFVEAAV</sequence>
<gene>
    <name evidence="1" type="ORF">H9632_03110</name>
</gene>
<evidence type="ECO:0000313" key="1">
    <source>
        <dbReference type="EMBL" id="MBD8032044.1"/>
    </source>
</evidence>
<name>A0ABR8XJD4_9BACL</name>
<proteinExistence type="predicted"/>
<evidence type="ECO:0000313" key="2">
    <source>
        <dbReference type="Proteomes" id="UP000600565"/>
    </source>
</evidence>
<dbReference type="RefSeq" id="WP_191702664.1">
    <property type="nucleotide sequence ID" value="NZ_JACSPW010000002.1"/>
</dbReference>
<keyword evidence="2" id="KW-1185">Reference proteome</keyword>
<protein>
    <submittedName>
        <fullName evidence="1">Stage II sporulation protein P</fullName>
    </submittedName>
</protein>
<dbReference type="EMBL" id="JACSPW010000002">
    <property type="protein sequence ID" value="MBD8032044.1"/>
    <property type="molecule type" value="Genomic_DNA"/>
</dbReference>
<dbReference type="InterPro" id="IPR010897">
    <property type="entry name" value="Spore_II_P"/>
</dbReference>
<dbReference type="Pfam" id="PF07454">
    <property type="entry name" value="SpoIIP"/>
    <property type="match status" value="1"/>
</dbReference>
<accession>A0ABR8XJD4</accession>
<organism evidence="1 2">
    <name type="scientific">Solibacillus merdavium</name>
    <dbReference type="NCBI Taxonomy" id="2762218"/>
    <lineage>
        <taxon>Bacteria</taxon>
        <taxon>Bacillati</taxon>
        <taxon>Bacillota</taxon>
        <taxon>Bacilli</taxon>
        <taxon>Bacillales</taxon>
        <taxon>Caryophanaceae</taxon>
        <taxon>Solibacillus</taxon>
    </lineage>
</organism>
<dbReference type="SUPFAM" id="SSF53187">
    <property type="entry name" value="Zn-dependent exopeptidases"/>
    <property type="match status" value="1"/>
</dbReference>